<dbReference type="PROSITE" id="PS00198">
    <property type="entry name" value="4FE4S_FER_1"/>
    <property type="match status" value="1"/>
</dbReference>
<dbReference type="Pfam" id="PF13187">
    <property type="entry name" value="Fer4_9"/>
    <property type="match status" value="1"/>
</dbReference>
<keyword evidence="2" id="KW-0408">Iron</keyword>
<proteinExistence type="predicted"/>
<dbReference type="InterPro" id="IPR017896">
    <property type="entry name" value="4Fe4S_Fe-S-bd"/>
</dbReference>
<dbReference type="InterPro" id="IPR053135">
    <property type="entry name" value="AKR2_Oxidoreductase"/>
</dbReference>
<keyword evidence="3" id="KW-0411">Iron-sulfur</keyword>
<name>A0A9D1NHR3_9FIRM</name>
<protein>
    <submittedName>
        <fullName evidence="5">Aldo/keto reductase</fullName>
    </submittedName>
</protein>
<dbReference type="Pfam" id="PF00248">
    <property type="entry name" value="Aldo_ket_red"/>
    <property type="match status" value="1"/>
</dbReference>
<dbReference type="GO" id="GO:0051536">
    <property type="term" value="F:iron-sulfur cluster binding"/>
    <property type="evidence" value="ECO:0007669"/>
    <property type="project" value="UniProtKB-KW"/>
</dbReference>
<organism evidence="5 6">
    <name type="scientific">Candidatus Aphodoplasma excrementigallinarum</name>
    <dbReference type="NCBI Taxonomy" id="2840673"/>
    <lineage>
        <taxon>Bacteria</taxon>
        <taxon>Bacillati</taxon>
        <taxon>Bacillota</taxon>
        <taxon>Clostridia</taxon>
        <taxon>Eubacteriales</taxon>
        <taxon>Candidatus Aphodoplasma</taxon>
    </lineage>
</organism>
<evidence type="ECO:0000313" key="6">
    <source>
        <dbReference type="Proteomes" id="UP000886743"/>
    </source>
</evidence>
<dbReference type="EMBL" id="DVOF01000111">
    <property type="protein sequence ID" value="HIV02658.1"/>
    <property type="molecule type" value="Genomic_DNA"/>
</dbReference>
<dbReference type="AlphaFoldDB" id="A0A9D1NHR3"/>
<dbReference type="SUPFAM" id="SSF51430">
    <property type="entry name" value="NAD(P)-linked oxidoreductase"/>
    <property type="match status" value="1"/>
</dbReference>
<evidence type="ECO:0000259" key="4">
    <source>
        <dbReference type="PROSITE" id="PS51379"/>
    </source>
</evidence>
<dbReference type="PROSITE" id="PS51379">
    <property type="entry name" value="4FE4S_FER_2"/>
    <property type="match status" value="1"/>
</dbReference>
<evidence type="ECO:0000256" key="3">
    <source>
        <dbReference type="ARBA" id="ARBA00023014"/>
    </source>
</evidence>
<dbReference type="GO" id="GO:0046872">
    <property type="term" value="F:metal ion binding"/>
    <property type="evidence" value="ECO:0007669"/>
    <property type="project" value="UniProtKB-KW"/>
</dbReference>
<reference evidence="5" key="2">
    <citation type="journal article" date="2021" name="PeerJ">
        <title>Extensive microbial diversity within the chicken gut microbiome revealed by metagenomics and culture.</title>
        <authorList>
            <person name="Gilroy R."/>
            <person name="Ravi A."/>
            <person name="Getino M."/>
            <person name="Pursley I."/>
            <person name="Horton D.L."/>
            <person name="Alikhan N.F."/>
            <person name="Baker D."/>
            <person name="Gharbi K."/>
            <person name="Hall N."/>
            <person name="Watson M."/>
            <person name="Adriaenssens E.M."/>
            <person name="Foster-Nyarko E."/>
            <person name="Jarju S."/>
            <person name="Secka A."/>
            <person name="Antonio M."/>
            <person name="Oren A."/>
            <person name="Chaudhuri R.R."/>
            <person name="La Ragione R."/>
            <person name="Hildebrand F."/>
            <person name="Pallen M.J."/>
        </authorList>
    </citation>
    <scope>NUCLEOTIDE SEQUENCE</scope>
    <source>
        <strain evidence="5">4920</strain>
    </source>
</reference>
<feature type="domain" description="4Fe-4S ferredoxin-type" evidence="4">
    <location>
        <begin position="337"/>
        <end position="365"/>
    </location>
</feature>
<dbReference type="InterPro" id="IPR017900">
    <property type="entry name" value="4Fe4S_Fe_S_CS"/>
</dbReference>
<dbReference type="PANTHER" id="PTHR43312">
    <property type="entry name" value="D-THREO-ALDOSE 1-DEHYDROGENASE"/>
    <property type="match status" value="1"/>
</dbReference>
<dbReference type="PANTHER" id="PTHR43312:SF2">
    <property type="entry name" value="OXIDOREDUCTASE"/>
    <property type="match status" value="1"/>
</dbReference>
<evidence type="ECO:0000313" key="5">
    <source>
        <dbReference type="EMBL" id="HIV02658.1"/>
    </source>
</evidence>
<sequence>MEYRKLWGTEEKVSLLGMGCMRFPTVGDTGEIDEAEAQKIVDYAYEHGVNYFDTAFMYHGGKSEGFIGRALKKYPRESYNLITKMPGWEITKPSDVERIFNLQLSRCGVDYFDFYLCHSVRENNFAFYEDNHVFEFLTEMKKQGKVRHIGFSFHDTPEVLEKVIDKYPWEFVQIQLNYLDWELQDAKRQYEIIKSRGIQCIIMEPVRGGALADLCPEANELLLQAQPDKSIASWAIRYAASLDNVLTVLSGMTSMEQVKDNVATLSAFAPLTDAERSVLGKALDIYKKKDTVPCTGCRYCMDCPFGVDIPGVFAAFNEYIIGGRKAQPFLHAYGVLERDKASAEYCKSCGKCMKLCPQAIGIPEKMRFIAGQVSELKK</sequence>
<dbReference type="Proteomes" id="UP000886743">
    <property type="component" value="Unassembled WGS sequence"/>
</dbReference>
<accession>A0A9D1NHR3</accession>
<dbReference type="SUPFAM" id="SSF46548">
    <property type="entry name" value="alpha-helical ferredoxin"/>
    <property type="match status" value="1"/>
</dbReference>
<gene>
    <name evidence="5" type="ORF">IAC74_03720</name>
</gene>
<dbReference type="CDD" id="cd19096">
    <property type="entry name" value="AKR_Fe-S_oxidoreductase"/>
    <property type="match status" value="1"/>
</dbReference>
<evidence type="ECO:0000256" key="2">
    <source>
        <dbReference type="ARBA" id="ARBA00023004"/>
    </source>
</evidence>
<reference evidence="5" key="1">
    <citation type="submission" date="2020-10" db="EMBL/GenBank/DDBJ databases">
        <authorList>
            <person name="Gilroy R."/>
        </authorList>
    </citation>
    <scope>NUCLEOTIDE SEQUENCE</scope>
    <source>
        <strain evidence="5">4920</strain>
    </source>
</reference>
<keyword evidence="1" id="KW-0479">Metal-binding</keyword>
<evidence type="ECO:0000256" key="1">
    <source>
        <dbReference type="ARBA" id="ARBA00022723"/>
    </source>
</evidence>
<comment type="caution">
    <text evidence="5">The sequence shown here is derived from an EMBL/GenBank/DDBJ whole genome shotgun (WGS) entry which is preliminary data.</text>
</comment>
<dbReference type="InterPro" id="IPR023210">
    <property type="entry name" value="NADP_OxRdtase_dom"/>
</dbReference>
<dbReference type="Gene3D" id="3.20.20.100">
    <property type="entry name" value="NADP-dependent oxidoreductase domain"/>
    <property type="match status" value="1"/>
</dbReference>
<dbReference type="InterPro" id="IPR036812">
    <property type="entry name" value="NAD(P)_OxRdtase_dom_sf"/>
</dbReference>